<comment type="cofactor">
    <cofactor evidence="1">
        <name>Mg(2+)</name>
        <dbReference type="ChEBI" id="CHEBI:18420"/>
    </cofactor>
</comment>
<evidence type="ECO:0000256" key="4">
    <source>
        <dbReference type="RuleBase" id="RU003476"/>
    </source>
</evidence>
<dbReference type="InterPro" id="IPR020084">
    <property type="entry name" value="NUDIX_hydrolase_CS"/>
</dbReference>
<dbReference type="PRINTS" id="PR00502">
    <property type="entry name" value="NUDIXFAMILY"/>
</dbReference>
<gene>
    <name evidence="6" type="ORF">UW30_C0001G0035</name>
</gene>
<evidence type="ECO:0000259" key="5">
    <source>
        <dbReference type="PROSITE" id="PS51462"/>
    </source>
</evidence>
<accession>A0A0G1H699</accession>
<dbReference type="EMBL" id="LCHU01000001">
    <property type="protein sequence ID" value="KKT42310.1"/>
    <property type="molecule type" value="Genomic_DNA"/>
</dbReference>
<reference evidence="6 7" key="1">
    <citation type="journal article" date="2015" name="Nature">
        <title>rRNA introns, odd ribosomes, and small enigmatic genomes across a large radiation of phyla.</title>
        <authorList>
            <person name="Brown C.T."/>
            <person name="Hug L.A."/>
            <person name="Thomas B.C."/>
            <person name="Sharon I."/>
            <person name="Castelle C.J."/>
            <person name="Singh A."/>
            <person name="Wilkins M.J."/>
            <person name="Williams K.H."/>
            <person name="Banfield J.F."/>
        </authorList>
    </citation>
    <scope>NUCLEOTIDE SEQUENCE [LARGE SCALE GENOMIC DNA]</scope>
</reference>
<protein>
    <submittedName>
        <fullName evidence="6">ADP-ribose pyrophosphatase</fullName>
    </submittedName>
</protein>
<comment type="caution">
    <text evidence="6">The sequence shown here is derived from an EMBL/GenBank/DDBJ whole genome shotgun (WGS) entry which is preliminary data.</text>
</comment>
<dbReference type="Pfam" id="PF00293">
    <property type="entry name" value="NUDIX"/>
    <property type="match status" value="1"/>
</dbReference>
<dbReference type="Gene3D" id="3.90.79.10">
    <property type="entry name" value="Nucleoside Triphosphate Pyrophosphohydrolase"/>
    <property type="match status" value="1"/>
</dbReference>
<dbReference type="Proteomes" id="UP000034736">
    <property type="component" value="Unassembled WGS sequence"/>
</dbReference>
<evidence type="ECO:0000256" key="3">
    <source>
        <dbReference type="ARBA" id="ARBA00022842"/>
    </source>
</evidence>
<dbReference type="GO" id="GO:0016787">
    <property type="term" value="F:hydrolase activity"/>
    <property type="evidence" value="ECO:0007669"/>
    <property type="project" value="UniProtKB-KW"/>
</dbReference>
<organism evidence="6 7">
    <name type="scientific">Candidatus Giovannonibacteria bacterium GW2011_GWA2_44_13b</name>
    <dbReference type="NCBI Taxonomy" id="1618647"/>
    <lineage>
        <taxon>Bacteria</taxon>
        <taxon>Candidatus Giovannoniibacteriota</taxon>
    </lineage>
</organism>
<name>A0A0G1H699_9BACT</name>
<sequence>MVKIFYKVLSPFRKFYWFIFRPKTYGVKTLIEFENKFLFIRNSYGIKHWTFPGGGKNRAESAEEGARREVLEETGISLPELIYLGEYKSTRQYKRDTVYCFYAKVNSVSYKIDPVEIEEVRWFAFDNIPSFRSKAVDEVLDLYKNIKSLRKQPPL</sequence>
<dbReference type="AlphaFoldDB" id="A0A0G1H699"/>
<keyword evidence="2 4" id="KW-0378">Hydrolase</keyword>
<feature type="domain" description="Nudix hydrolase" evidence="5">
    <location>
        <begin position="22"/>
        <end position="148"/>
    </location>
</feature>
<dbReference type="STRING" id="1618647.UW30_C0001G0035"/>
<dbReference type="InterPro" id="IPR020476">
    <property type="entry name" value="Nudix_hydrolase"/>
</dbReference>
<dbReference type="SUPFAM" id="SSF55811">
    <property type="entry name" value="Nudix"/>
    <property type="match status" value="1"/>
</dbReference>
<evidence type="ECO:0000256" key="2">
    <source>
        <dbReference type="ARBA" id="ARBA00022801"/>
    </source>
</evidence>
<keyword evidence="3" id="KW-0460">Magnesium</keyword>
<dbReference type="PROSITE" id="PS51462">
    <property type="entry name" value="NUDIX"/>
    <property type="match status" value="1"/>
</dbReference>
<evidence type="ECO:0000313" key="7">
    <source>
        <dbReference type="Proteomes" id="UP000034736"/>
    </source>
</evidence>
<dbReference type="InterPro" id="IPR000086">
    <property type="entry name" value="NUDIX_hydrolase_dom"/>
</dbReference>
<evidence type="ECO:0000256" key="1">
    <source>
        <dbReference type="ARBA" id="ARBA00001946"/>
    </source>
</evidence>
<evidence type="ECO:0000313" key="6">
    <source>
        <dbReference type="EMBL" id="KKT42310.1"/>
    </source>
</evidence>
<dbReference type="InterPro" id="IPR015797">
    <property type="entry name" value="NUDIX_hydrolase-like_dom_sf"/>
</dbReference>
<dbReference type="PANTHER" id="PTHR43222:SF2">
    <property type="entry name" value="NUDIX HYDROLASE 23, CHLOROPLASTIC"/>
    <property type="match status" value="1"/>
</dbReference>
<dbReference type="PROSITE" id="PS00893">
    <property type="entry name" value="NUDIX_BOX"/>
    <property type="match status" value="1"/>
</dbReference>
<proteinExistence type="inferred from homology"/>
<dbReference type="PANTHER" id="PTHR43222">
    <property type="entry name" value="NUDIX HYDROLASE 23"/>
    <property type="match status" value="1"/>
</dbReference>
<comment type="similarity">
    <text evidence="4">Belongs to the Nudix hydrolase family.</text>
</comment>